<keyword evidence="3" id="KW-1185">Reference proteome</keyword>
<feature type="transmembrane region" description="Helical" evidence="1">
    <location>
        <begin position="162"/>
        <end position="185"/>
    </location>
</feature>
<evidence type="ECO:0000313" key="2">
    <source>
        <dbReference type="EMBL" id="QPC42724.1"/>
    </source>
</evidence>
<feature type="transmembrane region" description="Helical" evidence="1">
    <location>
        <begin position="32"/>
        <end position="52"/>
    </location>
</feature>
<feature type="transmembrane region" description="Helical" evidence="1">
    <location>
        <begin position="72"/>
        <end position="93"/>
    </location>
</feature>
<keyword evidence="1" id="KW-0812">Transmembrane</keyword>
<dbReference type="RefSeq" id="WP_213163960.1">
    <property type="nucleotide sequence ID" value="NZ_CP058214.1"/>
</dbReference>
<name>A0A7S8C3I0_9HYPH</name>
<evidence type="ECO:0000313" key="3">
    <source>
        <dbReference type="Proteomes" id="UP000593594"/>
    </source>
</evidence>
<dbReference type="EMBL" id="CP058214">
    <property type="protein sequence ID" value="QPC42724.1"/>
    <property type="molecule type" value="Genomic_DNA"/>
</dbReference>
<dbReference type="AlphaFoldDB" id="A0A7S8C3I0"/>
<feature type="transmembrane region" description="Helical" evidence="1">
    <location>
        <begin position="114"/>
        <end position="142"/>
    </location>
</feature>
<dbReference type="KEGG" id="kmn:HW532_08450"/>
<dbReference type="Proteomes" id="UP000593594">
    <property type="component" value="Chromosome"/>
</dbReference>
<gene>
    <name evidence="2" type="ORF">HW532_08450</name>
</gene>
<reference evidence="2 3" key="1">
    <citation type="submission" date="2020-06" db="EMBL/GenBank/DDBJ databases">
        <title>Genome sequence of 2 isolates from Red Sea Mangroves.</title>
        <authorList>
            <person name="Sefrji F."/>
            <person name="Michoud G."/>
            <person name="Merlino G."/>
            <person name="Daffonchio D."/>
        </authorList>
    </citation>
    <scope>NUCLEOTIDE SEQUENCE [LARGE SCALE GENOMIC DNA]</scope>
    <source>
        <strain evidence="2 3">R1DC25</strain>
    </source>
</reference>
<accession>A0A7S8C3I0</accession>
<proteinExistence type="predicted"/>
<evidence type="ECO:0000256" key="1">
    <source>
        <dbReference type="SAM" id="Phobius"/>
    </source>
</evidence>
<organism evidence="2 3">
    <name type="scientific">Kaustia mangrovi</name>
    <dbReference type="NCBI Taxonomy" id="2593653"/>
    <lineage>
        <taxon>Bacteria</taxon>
        <taxon>Pseudomonadati</taxon>
        <taxon>Pseudomonadota</taxon>
        <taxon>Alphaproteobacteria</taxon>
        <taxon>Hyphomicrobiales</taxon>
        <taxon>Parvibaculaceae</taxon>
        <taxon>Kaustia</taxon>
    </lineage>
</organism>
<sequence>MNWQDRLISEKSLFAVYRKARKVASAPINARLAWGVFVVMVLALAANAWFGMPVAPYRSLIVGIREVADTGFTFTTAILGFLIAGFAIFASITKPGVFILLAKLDHKKEDISRLQFIFFNFLLVFIHFLTFLALCLVVKVTLYSGGPLSGALRWVAENRQMVIVIGASFTFAVMTAWLVFLLMLLKSFIWNLYQAVLVTILTEAELTEQDAEGDK</sequence>
<protein>
    <submittedName>
        <fullName evidence="2">Uncharacterized protein</fullName>
    </submittedName>
</protein>
<keyword evidence="1" id="KW-1133">Transmembrane helix</keyword>
<keyword evidence="1" id="KW-0472">Membrane</keyword>